<protein>
    <submittedName>
        <fullName evidence="4">DUF1285 domain-containing protein</fullName>
    </submittedName>
</protein>
<dbReference type="Gene3D" id="3.10.540.10">
    <property type="entry name" value="duf1285 like domain"/>
    <property type="match status" value="1"/>
</dbReference>
<feature type="domain" description="DUF1285" evidence="3">
    <location>
        <begin position="86"/>
        <end position="172"/>
    </location>
</feature>
<evidence type="ECO:0000313" key="4">
    <source>
        <dbReference type="EMBL" id="MCQ8185623.1"/>
    </source>
</evidence>
<feature type="domain" description="DUF1285" evidence="2">
    <location>
        <begin position="20"/>
        <end position="85"/>
    </location>
</feature>
<proteinExistence type="predicted"/>
<keyword evidence="5" id="KW-1185">Reference proteome</keyword>
<gene>
    <name evidence="4" type="ORF">NOG11_09455</name>
</gene>
<dbReference type="Proteomes" id="UP001142610">
    <property type="component" value="Unassembled WGS sequence"/>
</dbReference>
<dbReference type="Pfam" id="PF06938">
    <property type="entry name" value="DUF1285_N"/>
    <property type="match status" value="1"/>
</dbReference>
<dbReference type="Gene3D" id="2.30.270.10">
    <property type="entry name" value="duf1285 protein"/>
    <property type="match status" value="1"/>
</dbReference>
<reference evidence="4" key="1">
    <citation type="submission" date="2022-07" db="EMBL/GenBank/DDBJ databases">
        <title>Parvularcula maris sp. nov., an algicidal bacterium isolated from seawater.</title>
        <authorList>
            <person name="Li F."/>
        </authorList>
    </citation>
    <scope>NUCLEOTIDE SEQUENCE</scope>
    <source>
        <strain evidence="4">BGMRC 0090</strain>
    </source>
</reference>
<dbReference type="RefSeq" id="WP_256619512.1">
    <property type="nucleotide sequence ID" value="NZ_JANIBC010000006.1"/>
</dbReference>
<dbReference type="AlphaFoldDB" id="A0A9X2L9X3"/>
<sequence length="178" mass="20190">MDLSRLAASLSDQPDDAPLPVENWRPQHCGEMDLVIRSDGSWWHEGTRISRPALVRLFSRVLRRDDDGYVLVTPVEKIAITVEDVPFLAVDMDETEEGYRFRTNVGDMVVIGPDHPIELRDVPESPSRAPYIRVRGKLDARLDRAVYYRFLDMLPEEDGALVVRSGGATFTLPIEEAR</sequence>
<accession>A0A9X2L9X3</accession>
<feature type="region of interest" description="Disordered" evidence="1">
    <location>
        <begin position="1"/>
        <end position="20"/>
    </location>
</feature>
<dbReference type="InterPro" id="IPR010707">
    <property type="entry name" value="DUF1285"/>
</dbReference>
<dbReference type="InterPro" id="IPR023361">
    <property type="entry name" value="DUF1285_beta_roll_sf"/>
</dbReference>
<dbReference type="PIRSF" id="PIRSF029557">
    <property type="entry name" value="UCP029557"/>
    <property type="match status" value="1"/>
</dbReference>
<dbReference type="EMBL" id="JANIBC010000006">
    <property type="protein sequence ID" value="MCQ8185623.1"/>
    <property type="molecule type" value="Genomic_DNA"/>
</dbReference>
<dbReference type="InterPro" id="IPR048342">
    <property type="entry name" value="DUF1285_C"/>
</dbReference>
<organism evidence="4 5">
    <name type="scientific">Parvularcula maris</name>
    <dbReference type="NCBI Taxonomy" id="2965077"/>
    <lineage>
        <taxon>Bacteria</taxon>
        <taxon>Pseudomonadati</taxon>
        <taxon>Pseudomonadota</taxon>
        <taxon>Alphaproteobacteria</taxon>
        <taxon>Parvularculales</taxon>
        <taxon>Parvularculaceae</taxon>
        <taxon>Parvularcula</taxon>
    </lineage>
</organism>
<comment type="caution">
    <text evidence="4">The sequence shown here is derived from an EMBL/GenBank/DDBJ whole genome shotgun (WGS) entry which is preliminary data.</text>
</comment>
<dbReference type="Pfam" id="PF21028">
    <property type="entry name" value="DUF1285_C"/>
    <property type="match status" value="1"/>
</dbReference>
<evidence type="ECO:0000259" key="2">
    <source>
        <dbReference type="Pfam" id="PF06938"/>
    </source>
</evidence>
<dbReference type="InterPro" id="IPR048341">
    <property type="entry name" value="DUF1285_N"/>
</dbReference>
<evidence type="ECO:0000259" key="3">
    <source>
        <dbReference type="Pfam" id="PF21028"/>
    </source>
</evidence>
<evidence type="ECO:0000313" key="5">
    <source>
        <dbReference type="Proteomes" id="UP001142610"/>
    </source>
</evidence>
<evidence type="ECO:0000256" key="1">
    <source>
        <dbReference type="SAM" id="MobiDB-lite"/>
    </source>
</evidence>
<name>A0A9X2L9X3_9PROT</name>